<protein>
    <submittedName>
        <fullName evidence="2">Uncharacterized protein</fullName>
    </submittedName>
</protein>
<feature type="region of interest" description="Disordered" evidence="1">
    <location>
        <begin position="1"/>
        <end position="25"/>
    </location>
</feature>
<proteinExistence type="predicted"/>
<evidence type="ECO:0000256" key="1">
    <source>
        <dbReference type="SAM" id="MobiDB-lite"/>
    </source>
</evidence>
<feature type="compositionally biased region" description="Basic and acidic residues" evidence="1">
    <location>
        <begin position="7"/>
        <end position="25"/>
    </location>
</feature>
<dbReference type="AlphaFoldDB" id="A0A3D8H8L8"/>
<reference evidence="2 3" key="1">
    <citation type="submission" date="2018-08" db="EMBL/GenBank/DDBJ databases">
        <title>Genome sequence of Marinobacter flavimaris KCTC 12185.</title>
        <authorList>
            <person name="Chun J."/>
            <person name="Kim B.-Y."/>
            <person name="Choi S.-B."/>
            <person name="Kwak M.-J."/>
        </authorList>
    </citation>
    <scope>NUCLEOTIDE SEQUENCE [LARGE SCALE GENOMIC DNA]</scope>
    <source>
        <strain evidence="2 3">KCTC 12185</strain>
    </source>
</reference>
<dbReference type="Proteomes" id="UP000256431">
    <property type="component" value="Unassembled WGS sequence"/>
</dbReference>
<name>A0A3D8H8L8_9GAMM</name>
<sequence>MKKKRPTEHELLKDLNPRGAHADELADPLAHELDPLDRLKGSVKKFERPTDPATDPEDWDAWFNEGGVSGDLMEGNREKR</sequence>
<feature type="compositionally biased region" description="Basic and acidic residues" evidence="1">
    <location>
        <begin position="41"/>
        <end position="50"/>
    </location>
</feature>
<accession>A0A3D8H8L8</accession>
<organism evidence="2 3">
    <name type="scientific">Marinobacter flavimaris</name>
    <dbReference type="NCBI Taxonomy" id="262076"/>
    <lineage>
        <taxon>Bacteria</taxon>
        <taxon>Pseudomonadati</taxon>
        <taxon>Pseudomonadota</taxon>
        <taxon>Gammaproteobacteria</taxon>
        <taxon>Pseudomonadales</taxon>
        <taxon>Marinobacteraceae</taxon>
        <taxon>Marinobacter</taxon>
    </lineage>
</organism>
<keyword evidence="3" id="KW-1185">Reference proteome</keyword>
<feature type="region of interest" description="Disordered" evidence="1">
    <location>
        <begin position="41"/>
        <end position="80"/>
    </location>
</feature>
<dbReference type="RefSeq" id="WP_104272510.1">
    <property type="nucleotide sequence ID" value="NZ_PSSW01000024.1"/>
</dbReference>
<gene>
    <name evidence="2" type="ORF">DXI23_04640</name>
</gene>
<evidence type="ECO:0000313" key="2">
    <source>
        <dbReference type="EMBL" id="RDU42950.1"/>
    </source>
</evidence>
<comment type="caution">
    <text evidence="2">The sequence shown here is derived from an EMBL/GenBank/DDBJ whole genome shotgun (WGS) entry which is preliminary data.</text>
</comment>
<evidence type="ECO:0000313" key="3">
    <source>
        <dbReference type="Proteomes" id="UP000256431"/>
    </source>
</evidence>
<dbReference type="EMBL" id="QRDH01000001">
    <property type="protein sequence ID" value="RDU42950.1"/>
    <property type="molecule type" value="Genomic_DNA"/>
</dbReference>